<keyword evidence="2" id="KW-0694">RNA-binding</keyword>
<dbReference type="Pfam" id="PF00646">
    <property type="entry name" value="F-box"/>
    <property type="match status" value="1"/>
</dbReference>
<evidence type="ECO:0000259" key="5">
    <source>
        <dbReference type="PROSITE" id="PS50181"/>
    </source>
</evidence>
<dbReference type="InterPro" id="IPR032675">
    <property type="entry name" value="LRR_dom_sf"/>
</dbReference>
<dbReference type="PANTHER" id="PTHR13318">
    <property type="entry name" value="PARTNER OF PAIRED, ISOFORM B-RELATED"/>
    <property type="match status" value="1"/>
</dbReference>
<dbReference type="InterPro" id="IPR001810">
    <property type="entry name" value="F-box_dom"/>
</dbReference>
<dbReference type="Proteomes" id="UP000276776">
    <property type="component" value="Unassembled WGS sequence"/>
</dbReference>
<dbReference type="PANTHER" id="PTHR13318:SF50">
    <property type="entry name" value="F-BOX_LRR-REPEAT PROTEIN 7"/>
    <property type="match status" value="1"/>
</dbReference>
<protein>
    <submittedName>
        <fullName evidence="8">F-box domain-containing protein</fullName>
    </submittedName>
</protein>
<evidence type="ECO:0000256" key="3">
    <source>
        <dbReference type="SAM" id="MobiDB-lite"/>
    </source>
</evidence>
<dbReference type="OMA" id="TICNIQS"/>
<keyword evidence="1" id="KW-0833">Ubl conjugation pathway</keyword>
<sequence length="758" mass="84597">MDCHGDACSFSKPVGMFKTLRRLHGHNLENSGLNDLSEAFQNFMTRARFFSVGRLRRTWSHSALEFLKYRRLLPMLTSDQEIGSSDFANESNSYPPTSSYAKPSKSGVCGPLPSSRKVRRDSSVRTSRHEERKIIVMNISPRVTTNQLKSFFSKFGPISSCQIPSEQRRNSLYATLTPKSRSSMTAFIIFRTSSLDEFYIFDSSVKSAEKAINAVAEELKFYDQVITAVPSHSASVCSLTDVASFFGSSLSLSILPEKVLTLILSYLPPVDRIRSERVSKCFLESSVESWKLTNTLLFSNDSIFGRTFSSSNPLRNMHLKALLSRCGVHLKCLDLSRVVNLLDEGAFQIISLSCPNLVEVNLSGLSCHWRAVRTFAEPLKNLRSITYKNMVNISDKTMWYLFKPVGMNIREVDLRGCRRFKGRCFKLFGDQLQKIFLDGCYRLDKQSLEELCFHSPNIIELRLSGCRLVSDDILSLISRNLQYLKSFALCGDCFVDLTPVGLMALTRLHFLHELWLDYNSLVSDQLLEAIFDNLTCLRLLSLAHAGSDATITKEVASKIAKLTELETLNVSSLAAVTNNVLSSIASGCSKLRIFRARCCTYLGEEGVCSLTMLKNLEHVDLSGCLLVTSKCIQTLLDSFTLITNSHAKQTVTVVIGGTICNIQSLRKCNSRVVVDTSDYSEISADSARDLFPTSSVLPGIENNSSESSSDGEFDALTTHRSFIIDALDGLEDDSLMEAQKSIDEWAEREALDLGLIIK</sequence>
<dbReference type="SMART" id="SM00367">
    <property type="entry name" value="LRR_CC"/>
    <property type="match status" value="7"/>
</dbReference>
<dbReference type="CDD" id="cd00590">
    <property type="entry name" value="RRM_SF"/>
    <property type="match status" value="1"/>
</dbReference>
<dbReference type="InterPro" id="IPR035979">
    <property type="entry name" value="RBD_domain_sf"/>
</dbReference>
<reference evidence="8" key="1">
    <citation type="submission" date="2017-02" db="UniProtKB">
        <authorList>
            <consortium name="WormBaseParasite"/>
        </authorList>
    </citation>
    <scope>IDENTIFICATION</scope>
</reference>
<organism evidence="8">
    <name type="scientific">Thelazia callipaeda</name>
    <name type="common">Oriental eyeworm</name>
    <name type="synonym">Parasitic nematode</name>
    <dbReference type="NCBI Taxonomy" id="103827"/>
    <lineage>
        <taxon>Eukaryota</taxon>
        <taxon>Metazoa</taxon>
        <taxon>Ecdysozoa</taxon>
        <taxon>Nematoda</taxon>
        <taxon>Chromadorea</taxon>
        <taxon>Rhabditida</taxon>
        <taxon>Spirurina</taxon>
        <taxon>Spiruromorpha</taxon>
        <taxon>Thelazioidea</taxon>
        <taxon>Thelaziidae</taxon>
        <taxon>Thelazia</taxon>
    </lineage>
</organism>
<dbReference type="GO" id="GO:0019005">
    <property type="term" value="C:SCF ubiquitin ligase complex"/>
    <property type="evidence" value="ECO:0007669"/>
    <property type="project" value="TreeGrafter"/>
</dbReference>
<dbReference type="GO" id="GO:0031146">
    <property type="term" value="P:SCF-dependent proteasomal ubiquitin-dependent protein catabolic process"/>
    <property type="evidence" value="ECO:0007669"/>
    <property type="project" value="TreeGrafter"/>
</dbReference>
<keyword evidence="7" id="KW-1185">Reference proteome</keyword>
<dbReference type="Gene3D" id="3.80.10.10">
    <property type="entry name" value="Ribonuclease Inhibitor"/>
    <property type="match status" value="2"/>
</dbReference>
<accession>A0A0N5CYY1</accession>
<dbReference type="Gene3D" id="3.30.70.330">
    <property type="match status" value="1"/>
</dbReference>
<dbReference type="GO" id="GO:0003723">
    <property type="term" value="F:RNA binding"/>
    <property type="evidence" value="ECO:0007669"/>
    <property type="project" value="UniProtKB-UniRule"/>
</dbReference>
<proteinExistence type="predicted"/>
<evidence type="ECO:0000259" key="4">
    <source>
        <dbReference type="PROSITE" id="PS50102"/>
    </source>
</evidence>
<dbReference type="SUPFAM" id="SSF52047">
    <property type="entry name" value="RNI-like"/>
    <property type="match status" value="1"/>
</dbReference>
<dbReference type="Pfam" id="PF00076">
    <property type="entry name" value="RRM_1"/>
    <property type="match status" value="1"/>
</dbReference>
<dbReference type="AlphaFoldDB" id="A0A0N5CYY1"/>
<reference evidence="6 7" key="2">
    <citation type="submission" date="2018-11" db="EMBL/GenBank/DDBJ databases">
        <authorList>
            <consortium name="Pathogen Informatics"/>
        </authorList>
    </citation>
    <scope>NUCLEOTIDE SEQUENCE [LARGE SCALE GENOMIC DNA]</scope>
</reference>
<evidence type="ECO:0000313" key="6">
    <source>
        <dbReference type="EMBL" id="VDN02935.1"/>
    </source>
</evidence>
<evidence type="ECO:0000313" key="7">
    <source>
        <dbReference type="Proteomes" id="UP000276776"/>
    </source>
</evidence>
<evidence type="ECO:0000256" key="1">
    <source>
        <dbReference type="ARBA" id="ARBA00022786"/>
    </source>
</evidence>
<dbReference type="STRING" id="103827.A0A0N5CYY1"/>
<dbReference type="EMBL" id="UYYF01004355">
    <property type="protein sequence ID" value="VDN02935.1"/>
    <property type="molecule type" value="Genomic_DNA"/>
</dbReference>
<dbReference type="SUPFAM" id="SSF81383">
    <property type="entry name" value="F-box domain"/>
    <property type="match status" value="1"/>
</dbReference>
<gene>
    <name evidence="6" type="ORF">TCLT_LOCUS5664</name>
</gene>
<dbReference type="InterPro" id="IPR036047">
    <property type="entry name" value="F-box-like_dom_sf"/>
</dbReference>
<dbReference type="SUPFAM" id="SSF54928">
    <property type="entry name" value="RNA-binding domain, RBD"/>
    <property type="match status" value="1"/>
</dbReference>
<dbReference type="PROSITE" id="PS50102">
    <property type="entry name" value="RRM"/>
    <property type="match status" value="1"/>
</dbReference>
<dbReference type="SMART" id="SM00360">
    <property type="entry name" value="RRM"/>
    <property type="match status" value="1"/>
</dbReference>
<feature type="compositionally biased region" description="Polar residues" evidence="3">
    <location>
        <begin position="84"/>
        <end position="101"/>
    </location>
</feature>
<feature type="region of interest" description="Disordered" evidence="3">
    <location>
        <begin position="84"/>
        <end position="127"/>
    </location>
</feature>
<dbReference type="InterPro" id="IPR000504">
    <property type="entry name" value="RRM_dom"/>
</dbReference>
<feature type="domain" description="RRM" evidence="4">
    <location>
        <begin position="132"/>
        <end position="194"/>
    </location>
</feature>
<dbReference type="InterPro" id="IPR012677">
    <property type="entry name" value="Nucleotide-bd_a/b_plait_sf"/>
</dbReference>
<dbReference type="WBParaSite" id="TCLT_0000567501-mRNA-1">
    <property type="protein sequence ID" value="TCLT_0000567501-mRNA-1"/>
    <property type="gene ID" value="TCLT_0000567501"/>
</dbReference>
<feature type="domain" description="F-box" evidence="5">
    <location>
        <begin position="249"/>
        <end position="293"/>
    </location>
</feature>
<name>A0A0N5CYY1_THECL</name>
<evidence type="ECO:0000313" key="8">
    <source>
        <dbReference type="WBParaSite" id="TCLT_0000567501-mRNA-1"/>
    </source>
</evidence>
<dbReference type="PROSITE" id="PS50181">
    <property type="entry name" value="FBOX"/>
    <property type="match status" value="1"/>
</dbReference>
<evidence type="ECO:0000256" key="2">
    <source>
        <dbReference type="PROSITE-ProRule" id="PRU00176"/>
    </source>
</evidence>
<dbReference type="OrthoDB" id="549243at2759"/>
<dbReference type="InterPro" id="IPR006553">
    <property type="entry name" value="Leu-rich_rpt_Cys-con_subtyp"/>
</dbReference>